<name>A0AA39Z753_9PEZI</name>
<dbReference type="GO" id="GO:0008270">
    <property type="term" value="F:zinc ion binding"/>
    <property type="evidence" value="ECO:0007669"/>
    <property type="project" value="UniProtKB-KW"/>
</dbReference>
<dbReference type="SUPFAM" id="SSF52540">
    <property type="entry name" value="P-loop containing nucleoside triphosphate hydrolases"/>
    <property type="match status" value="2"/>
</dbReference>
<evidence type="ECO:0000256" key="5">
    <source>
        <dbReference type="ARBA" id="ARBA00022833"/>
    </source>
</evidence>
<dbReference type="GO" id="GO:0008094">
    <property type="term" value="F:ATP-dependent activity, acting on DNA"/>
    <property type="evidence" value="ECO:0007669"/>
    <property type="project" value="TreeGrafter"/>
</dbReference>
<dbReference type="GO" id="GO:0005524">
    <property type="term" value="F:ATP binding"/>
    <property type="evidence" value="ECO:0007669"/>
    <property type="project" value="UniProtKB-KW"/>
</dbReference>
<dbReference type="InterPro" id="IPR000330">
    <property type="entry name" value="SNF2_N"/>
</dbReference>
<dbReference type="SMART" id="SM00490">
    <property type="entry name" value="HELICc"/>
    <property type="match status" value="1"/>
</dbReference>
<evidence type="ECO:0000256" key="2">
    <source>
        <dbReference type="ARBA" id="ARBA00022741"/>
    </source>
</evidence>
<dbReference type="PANTHER" id="PTHR45626:SF52">
    <property type="entry name" value="SINGLE-STRANDED DNA-DEPENDENT ATPASE (EUROFUNG)"/>
    <property type="match status" value="1"/>
</dbReference>
<dbReference type="EMBL" id="JAULSY010000109">
    <property type="protein sequence ID" value="KAK0665455.1"/>
    <property type="molecule type" value="Genomic_DNA"/>
</dbReference>
<dbReference type="InterPro" id="IPR017907">
    <property type="entry name" value="Znf_RING_CS"/>
</dbReference>
<dbReference type="GO" id="GO:0006281">
    <property type="term" value="P:DNA repair"/>
    <property type="evidence" value="ECO:0007669"/>
    <property type="project" value="TreeGrafter"/>
</dbReference>
<gene>
    <name evidence="9" type="ORF">QBC41DRAFT_327783</name>
</gene>
<accession>A0AA39Z753</accession>
<dbReference type="InterPro" id="IPR049730">
    <property type="entry name" value="SNF2/RAD54-like_C"/>
</dbReference>
<feature type="domain" description="Helicase C-terminal" evidence="8">
    <location>
        <begin position="765"/>
        <end position="912"/>
    </location>
</feature>
<keyword evidence="5" id="KW-0862">Zinc</keyword>
<reference evidence="9" key="1">
    <citation type="submission" date="2023-06" db="EMBL/GenBank/DDBJ databases">
        <title>Genome-scale phylogeny and comparative genomics of the fungal order Sordariales.</title>
        <authorList>
            <consortium name="Lawrence Berkeley National Laboratory"/>
            <person name="Hensen N."/>
            <person name="Bonometti L."/>
            <person name="Westerberg I."/>
            <person name="Brannstrom I.O."/>
            <person name="Guillou S."/>
            <person name="Cros-Aarteil S."/>
            <person name="Calhoun S."/>
            <person name="Haridas S."/>
            <person name="Kuo A."/>
            <person name="Mondo S."/>
            <person name="Pangilinan J."/>
            <person name="Riley R."/>
            <person name="Labutti K."/>
            <person name="Andreopoulos B."/>
            <person name="Lipzen A."/>
            <person name="Chen C."/>
            <person name="Yanf M."/>
            <person name="Daum C."/>
            <person name="Ng V."/>
            <person name="Clum A."/>
            <person name="Steindorff A."/>
            <person name="Ohm R."/>
            <person name="Martin F."/>
            <person name="Silar P."/>
            <person name="Natvig D."/>
            <person name="Lalanne C."/>
            <person name="Gautier V."/>
            <person name="Ament-Velasquez S.L."/>
            <person name="Kruys A."/>
            <person name="Hutchinson M.I."/>
            <person name="Powell A.J."/>
            <person name="Barry K."/>
            <person name="Miller A.N."/>
            <person name="Grigoriev I.V."/>
            <person name="Debuchy R."/>
            <person name="Gladieux P."/>
            <person name="Thoren M.H."/>
            <person name="Johannesson H."/>
        </authorList>
    </citation>
    <scope>NUCLEOTIDE SEQUENCE</scope>
    <source>
        <strain evidence="9">CBS 307.81</strain>
    </source>
</reference>
<evidence type="ECO:0000256" key="4">
    <source>
        <dbReference type="ARBA" id="ARBA00022801"/>
    </source>
</evidence>
<evidence type="ECO:0000256" key="3">
    <source>
        <dbReference type="ARBA" id="ARBA00022771"/>
    </source>
</evidence>
<keyword evidence="10" id="KW-1185">Reference proteome</keyword>
<organism evidence="9 10">
    <name type="scientific">Cercophora samala</name>
    <dbReference type="NCBI Taxonomy" id="330535"/>
    <lineage>
        <taxon>Eukaryota</taxon>
        <taxon>Fungi</taxon>
        <taxon>Dikarya</taxon>
        <taxon>Ascomycota</taxon>
        <taxon>Pezizomycotina</taxon>
        <taxon>Sordariomycetes</taxon>
        <taxon>Sordariomycetidae</taxon>
        <taxon>Sordariales</taxon>
        <taxon>Lasiosphaeriaceae</taxon>
        <taxon>Cercophora</taxon>
    </lineage>
</organism>
<dbReference type="PANTHER" id="PTHR45626">
    <property type="entry name" value="TRANSCRIPTION TERMINATION FACTOR 2-RELATED"/>
    <property type="match status" value="1"/>
</dbReference>
<evidence type="ECO:0000259" key="7">
    <source>
        <dbReference type="PROSITE" id="PS51192"/>
    </source>
</evidence>
<feature type="domain" description="Helicase ATP-binding" evidence="7">
    <location>
        <begin position="363"/>
        <end position="543"/>
    </location>
</feature>
<dbReference type="InterPro" id="IPR027417">
    <property type="entry name" value="P-loop_NTPase"/>
</dbReference>
<dbReference type="InterPro" id="IPR014001">
    <property type="entry name" value="Helicase_ATP-bd"/>
</dbReference>
<keyword evidence="3" id="KW-0863">Zinc-finger</keyword>
<dbReference type="CDD" id="cd18008">
    <property type="entry name" value="DEXDc_SHPRH-like"/>
    <property type="match status" value="1"/>
</dbReference>
<keyword evidence="4" id="KW-0378">Hydrolase</keyword>
<dbReference type="InterPro" id="IPR038718">
    <property type="entry name" value="SNF2-like_sf"/>
</dbReference>
<dbReference type="AlphaFoldDB" id="A0AA39Z753"/>
<evidence type="ECO:0000313" key="10">
    <source>
        <dbReference type="Proteomes" id="UP001174997"/>
    </source>
</evidence>
<dbReference type="Pfam" id="PF00271">
    <property type="entry name" value="Helicase_C"/>
    <property type="match status" value="1"/>
</dbReference>
<evidence type="ECO:0000256" key="6">
    <source>
        <dbReference type="ARBA" id="ARBA00022840"/>
    </source>
</evidence>
<dbReference type="CDD" id="cd18793">
    <property type="entry name" value="SF2_C_SNF"/>
    <property type="match status" value="1"/>
</dbReference>
<dbReference type="InterPro" id="IPR050628">
    <property type="entry name" value="SNF2_RAD54_helicase_TF"/>
</dbReference>
<dbReference type="PROSITE" id="PS51194">
    <property type="entry name" value="HELICASE_CTER"/>
    <property type="match status" value="1"/>
</dbReference>
<dbReference type="GO" id="GO:0016787">
    <property type="term" value="F:hydrolase activity"/>
    <property type="evidence" value="ECO:0007669"/>
    <property type="project" value="UniProtKB-KW"/>
</dbReference>
<dbReference type="Pfam" id="PF00176">
    <property type="entry name" value="SNF2-rel_dom"/>
    <property type="match status" value="1"/>
</dbReference>
<proteinExistence type="predicted"/>
<evidence type="ECO:0000313" key="9">
    <source>
        <dbReference type="EMBL" id="KAK0665455.1"/>
    </source>
</evidence>
<dbReference type="Gene3D" id="3.40.50.300">
    <property type="entry name" value="P-loop containing nucleotide triphosphate hydrolases"/>
    <property type="match status" value="1"/>
</dbReference>
<dbReference type="PROSITE" id="PS51192">
    <property type="entry name" value="HELICASE_ATP_BIND_1"/>
    <property type="match status" value="1"/>
</dbReference>
<keyword evidence="2" id="KW-0547">Nucleotide-binding</keyword>
<evidence type="ECO:0000259" key="8">
    <source>
        <dbReference type="PROSITE" id="PS51194"/>
    </source>
</evidence>
<keyword evidence="6" id="KW-0067">ATP-binding</keyword>
<keyword evidence="9" id="KW-0347">Helicase</keyword>
<dbReference type="SMART" id="SM00487">
    <property type="entry name" value="DEXDc"/>
    <property type="match status" value="1"/>
</dbReference>
<dbReference type="GO" id="GO:0005634">
    <property type="term" value="C:nucleus"/>
    <property type="evidence" value="ECO:0007669"/>
    <property type="project" value="TreeGrafter"/>
</dbReference>
<dbReference type="Proteomes" id="UP001174997">
    <property type="component" value="Unassembled WGS sequence"/>
</dbReference>
<protein>
    <submittedName>
        <fullName evidence="9">Helicase conserved domain-containing protein</fullName>
    </submittedName>
</protein>
<dbReference type="GO" id="GO:0004386">
    <property type="term" value="F:helicase activity"/>
    <property type="evidence" value="ECO:0007669"/>
    <property type="project" value="UniProtKB-KW"/>
</dbReference>
<dbReference type="PROSITE" id="PS00518">
    <property type="entry name" value="ZF_RING_1"/>
    <property type="match status" value="1"/>
</dbReference>
<comment type="caution">
    <text evidence="9">The sequence shown here is derived from an EMBL/GenBank/DDBJ whole genome shotgun (WGS) entry which is preliminary data.</text>
</comment>
<dbReference type="Gene3D" id="3.40.50.10810">
    <property type="entry name" value="Tandem AAA-ATPase domain"/>
    <property type="match status" value="1"/>
</dbReference>
<keyword evidence="1" id="KW-0479">Metal-binding</keyword>
<sequence length="918" mass="104237">MEGDREATYRIGPHEILTDPRTSAVSQWELMYDSSSFAALPITSEVFENANGGPETELAVLGETWSQIKTWATSCGIEDDPMAVDIAEMLEMEEQESGDDRFCCYGTINDTEVKLVGVLAESRDKVQHDDQVQSFAVIKHDEYFMLIFSESGHIFAQVNEAVSQALTSLFKNFKSLEVKAFAQVRHIHSLFLKAHTPGQAKLRVDINIYGSAADADAVGLYLGSTAKLYLQDPEYGTENIEYLNRQLIHFPGFEEQTVAIRHDMGIDNKTNKALQGVRAQREVFDHTLSQIYGSLQGHRHLTRVRGSDKLLTSLYPHQEEALDFMQRREIGPIQERFRLWAYEETSCSKKPFYRHKLTGAEQLEPPSEYGGGILADETGMGKSLSILALITATLEEAIHWSTEDAGRSKLSRSMATLILVPSTLIMHMWLEEIKKHLDESLKIEKYYGKDRNSDIQNYLNSNLVFTTYHTVAASNKAKNKSALFQIEWFRVVLDEAHLIKRPQTTLFKAACEIRANFRWCLTATPIQNRLEELGSLLAFLRIDQLENRAMFRNKIVVPFCPDGDTAPRHFTLLLDALCLRRPKQMLELPPIEERNHYITLSKVERERYDKTAADMSSWIRHKAGLRAEQQDHFGIFQVQLQLRLVCNHGTFQKPFQRHGRRDKRAEREDYLYALGPSAEIACSMCGIPVPAFDAVTPDFQRLNHDCGHVICQECAPPDFHSLPNPDSCLFCGRHIPPDSDAQAPPSGDHRDEKAKYFNAEGFSSKMEALIQDLQQNPRDTKSIVFSCWTRTLDLVSQHLTRIKMPHQRIDGRQTLAERQHNMSRFVSDQDTPVPVLLMTTGVGAFGLNLTAANHVYILEPQWNPSVESQALGRVARLGQKKNVLVTRYLVQGTVEIQMNAQQLRKMRLAEAGWGKEPT</sequence>
<dbReference type="InterPro" id="IPR001650">
    <property type="entry name" value="Helicase_C-like"/>
</dbReference>
<evidence type="ECO:0000256" key="1">
    <source>
        <dbReference type="ARBA" id="ARBA00022723"/>
    </source>
</evidence>